<name>B8LD66_THAPS</name>
<dbReference type="RefSeq" id="XP_002296928.1">
    <property type="nucleotide sequence ID" value="XM_002296892.1"/>
</dbReference>
<comment type="similarity">
    <text evidence="2">Belongs to the class-II aminoacyl-tRNA synthetase family. Alax-L subfamily.</text>
</comment>
<dbReference type="FunCoup" id="B8LD66">
    <property type="interactions" value="351"/>
</dbReference>
<dbReference type="Gene3D" id="3.30.980.10">
    <property type="entry name" value="Threonyl-trna Synthetase, Chain A, domain 2"/>
    <property type="match status" value="1"/>
</dbReference>
<evidence type="ECO:0000259" key="15">
    <source>
        <dbReference type="PROSITE" id="PS50860"/>
    </source>
</evidence>
<dbReference type="PANTHER" id="PTHR11777">
    <property type="entry name" value="ALANYL-TRNA SYNTHETASE"/>
    <property type="match status" value="1"/>
</dbReference>
<evidence type="ECO:0000313" key="16">
    <source>
        <dbReference type="EMBL" id="EED86656.1"/>
    </source>
</evidence>
<dbReference type="FunFam" id="3.30.980.10:FF:000004">
    <property type="entry name" value="Alanine--tRNA ligase, cytoplasmic"/>
    <property type="match status" value="1"/>
</dbReference>
<evidence type="ECO:0000256" key="1">
    <source>
        <dbReference type="ARBA" id="ARBA00004229"/>
    </source>
</evidence>
<dbReference type="GeneID" id="7446291"/>
<keyword evidence="12" id="KW-0648">Protein biosynthesis</keyword>
<evidence type="ECO:0000256" key="4">
    <source>
        <dbReference type="ARBA" id="ARBA00017959"/>
    </source>
</evidence>
<evidence type="ECO:0000256" key="8">
    <source>
        <dbReference type="ARBA" id="ARBA00022741"/>
    </source>
</evidence>
<evidence type="ECO:0000256" key="12">
    <source>
        <dbReference type="ARBA" id="ARBA00022917"/>
    </source>
</evidence>
<dbReference type="Gene3D" id="2.40.30.130">
    <property type="match status" value="1"/>
</dbReference>
<dbReference type="HAMAP" id="MF_00036_B">
    <property type="entry name" value="Ala_tRNA_synth_B"/>
    <property type="match status" value="1"/>
</dbReference>
<dbReference type="STRING" id="35128.B8LD66"/>
<dbReference type="AlphaFoldDB" id="B8LD66"/>
<dbReference type="Gene3D" id="3.30.930.10">
    <property type="entry name" value="Bira Bifunctional Protein, Domain 2"/>
    <property type="match status" value="1"/>
</dbReference>
<dbReference type="EC" id="6.1.1.7" evidence="3"/>
<dbReference type="InterPro" id="IPR018164">
    <property type="entry name" value="Ala-tRNA-synth_IIc_N"/>
</dbReference>
<feature type="non-terminal residue" evidence="16">
    <location>
        <position position="1"/>
    </location>
</feature>
<dbReference type="PaxDb" id="35128-Thaps38248"/>
<evidence type="ECO:0000256" key="7">
    <source>
        <dbReference type="ARBA" id="ARBA00022723"/>
    </source>
</evidence>
<comment type="catalytic activity">
    <reaction evidence="14">
        <text>tRNA(Ala) + L-alanine + ATP = L-alanyl-tRNA(Ala) + AMP + diphosphate</text>
        <dbReference type="Rhea" id="RHEA:12540"/>
        <dbReference type="Rhea" id="RHEA-COMP:9657"/>
        <dbReference type="Rhea" id="RHEA-COMP:9923"/>
        <dbReference type="ChEBI" id="CHEBI:30616"/>
        <dbReference type="ChEBI" id="CHEBI:33019"/>
        <dbReference type="ChEBI" id="CHEBI:57972"/>
        <dbReference type="ChEBI" id="CHEBI:78442"/>
        <dbReference type="ChEBI" id="CHEBI:78497"/>
        <dbReference type="ChEBI" id="CHEBI:456215"/>
        <dbReference type="EC" id="6.1.1.7"/>
    </reaction>
</comment>
<dbReference type="PANTHER" id="PTHR11777:SF9">
    <property type="entry name" value="ALANINE--TRNA LIGASE, CYTOPLASMIC"/>
    <property type="match status" value="1"/>
</dbReference>
<evidence type="ECO:0000256" key="13">
    <source>
        <dbReference type="ARBA" id="ARBA00023146"/>
    </source>
</evidence>
<dbReference type="InterPro" id="IPR023033">
    <property type="entry name" value="Ala_tRNA_ligase_euk/bac"/>
</dbReference>
<dbReference type="KEGG" id="tps:THAPSDRAFT_38248"/>
<evidence type="ECO:0000256" key="14">
    <source>
        <dbReference type="ARBA" id="ARBA00048300"/>
    </source>
</evidence>
<proteinExistence type="inferred from homology"/>
<dbReference type="GO" id="GO:0002161">
    <property type="term" value="F:aminoacyl-tRNA deacylase activity"/>
    <property type="evidence" value="ECO:0000318"/>
    <property type="project" value="GO_Central"/>
</dbReference>
<reference evidence="16 17" key="1">
    <citation type="journal article" date="2004" name="Science">
        <title>The genome of the diatom Thalassiosira pseudonana: ecology, evolution, and metabolism.</title>
        <authorList>
            <person name="Armbrust E.V."/>
            <person name="Berges J.A."/>
            <person name="Bowler C."/>
            <person name="Green B.R."/>
            <person name="Martinez D."/>
            <person name="Putnam N.H."/>
            <person name="Zhou S."/>
            <person name="Allen A.E."/>
            <person name="Apt K.E."/>
            <person name="Bechner M."/>
            <person name="Brzezinski M.A."/>
            <person name="Chaal B.K."/>
            <person name="Chiovitti A."/>
            <person name="Davis A.K."/>
            <person name="Demarest M.S."/>
            <person name="Detter J.C."/>
            <person name="Glavina T."/>
            <person name="Goodstein D."/>
            <person name="Hadi M.Z."/>
            <person name="Hellsten U."/>
            <person name="Hildebrand M."/>
            <person name="Jenkins B.D."/>
            <person name="Jurka J."/>
            <person name="Kapitonov V.V."/>
            <person name="Kroger N."/>
            <person name="Lau W.W."/>
            <person name="Lane T.W."/>
            <person name="Larimer F.W."/>
            <person name="Lippmeier J.C."/>
            <person name="Lucas S."/>
            <person name="Medina M."/>
            <person name="Montsant A."/>
            <person name="Obornik M."/>
            <person name="Parker M.S."/>
            <person name="Palenik B."/>
            <person name="Pazour G.J."/>
            <person name="Richardson P.M."/>
            <person name="Rynearson T.A."/>
            <person name="Saito M.A."/>
            <person name="Schwartz D.C."/>
            <person name="Thamatrakoln K."/>
            <person name="Valentin K."/>
            <person name="Vardi A."/>
            <person name="Wilkerson F.P."/>
            <person name="Rokhsar D.S."/>
        </authorList>
    </citation>
    <scope>NUCLEOTIDE SEQUENCE [LARGE SCALE GENOMIC DNA]</scope>
    <source>
        <strain evidence="16 17">CCMP1335</strain>
    </source>
</reference>
<evidence type="ECO:0000256" key="10">
    <source>
        <dbReference type="ARBA" id="ARBA00022840"/>
    </source>
</evidence>
<dbReference type="FunFam" id="3.30.930.10:FF:000011">
    <property type="entry name" value="Alanine--tRNA ligase, cytoplasmic"/>
    <property type="match status" value="1"/>
</dbReference>
<sequence length="933" mass="102086">EWTTSKIRSTFISYFQSKHSHTFIPSSPSAPLNDPTLLFTNAGMNQFKPIFLGRAPPGTELATLTRAVNSQKCIRAGGKHNDLEDVGKDTYHHTFFEMLGSWSFGDYFKKEAIDYAWDLLTEVYGIEEERLYATYFQGDEALGLEEDTEAKDFWLRYLPEERVLGCSAKDNFWEMGDTGPCGPCSEIHYDRIGNRDASALVNEDDPDVIEIWNLVFIQFNRDENGLNPLPAKHVDTGMGLERLCSLLQNKSSNYDIDAFTPIFDAIEKVANVGPYEGKLGEEDKTLKDTAYRAVADHARTLTFALADGAVPDNEGRGYVLRRILRRATRYGQQILKCEPGFFSTLVPVVVEIFGEHYPELIANQANIIEIVQEEEEAFSTMLDRGIKYFEEEISDDKKKLVPGDKAFFLYDTLGFPIDLTELMATEAGMTVDMKGFEEEMEGQKQRSREARLAAKGLGGQRLELIAEQTAWLADEGIADTDDSSKYDWDKVVDASIKAVFTSDGFLGEGDVAKEGDTVGLVLDKTSFYAEAGGQDTDLGTISFEGGELFVNDVQAYGGYILHSGVISKGSVSVGIAVKCQVDYARRRDVAPNHSMTHVLNAALREVLGEGCDQRGSQCNDEKLRFDFSHKSAMSTEQLRDTEIYVRDTIEKNLPVTADVMSLADAKAIPGVRAMFGEVYPDPVRVVRVGDDCSVEFCGGTHISNTAEAEAFVLTEETAVAKGIRRITALTRGAAFEQKTAALEEIDADNSPDLDKQAGALRKDLDAAELSAALKSELRARIEGVQKKGIEAKKRLLAGRVDKCLNGVTEEVEKALIDGKKSLVLNLDIGADSKASQKVIKAVQKLAPEMAFMGISEEEPGSGGKILCFAIVPDSLMKETGLKANEWTKEVLDSVGGRGGGKPGSAQGQAPSCEDVGAVIAKAESFAANSAVVA</sequence>
<dbReference type="EMBL" id="DS999419">
    <property type="protein sequence ID" value="EED86656.1"/>
    <property type="molecule type" value="Genomic_DNA"/>
</dbReference>
<dbReference type="SUPFAM" id="SSF101353">
    <property type="entry name" value="Putative anticodon-binding domain of alanyl-tRNA synthetase (AlaRS)"/>
    <property type="match status" value="1"/>
</dbReference>
<dbReference type="SUPFAM" id="SSF50447">
    <property type="entry name" value="Translation proteins"/>
    <property type="match status" value="1"/>
</dbReference>
<dbReference type="InterPro" id="IPR012947">
    <property type="entry name" value="tRNA_SAD"/>
</dbReference>
<dbReference type="SMART" id="SM00863">
    <property type="entry name" value="tRNA_SAD"/>
    <property type="match status" value="1"/>
</dbReference>
<dbReference type="GO" id="GO:0046872">
    <property type="term" value="F:metal ion binding"/>
    <property type="evidence" value="ECO:0007669"/>
    <property type="project" value="UniProtKB-KW"/>
</dbReference>
<dbReference type="eggNOG" id="KOG0188">
    <property type="taxonomic scope" value="Eukaryota"/>
</dbReference>
<evidence type="ECO:0000256" key="2">
    <source>
        <dbReference type="ARBA" id="ARBA00008429"/>
    </source>
</evidence>
<dbReference type="InterPro" id="IPR003156">
    <property type="entry name" value="DHHA1_dom"/>
</dbReference>
<reference evidence="16 17" key="2">
    <citation type="journal article" date="2008" name="Nature">
        <title>The Phaeodactylum genome reveals the evolutionary history of diatom genomes.</title>
        <authorList>
            <person name="Bowler C."/>
            <person name="Allen A.E."/>
            <person name="Badger J.H."/>
            <person name="Grimwood J."/>
            <person name="Jabbari K."/>
            <person name="Kuo A."/>
            <person name="Maheswari U."/>
            <person name="Martens C."/>
            <person name="Maumus F."/>
            <person name="Otillar R.P."/>
            <person name="Rayko E."/>
            <person name="Salamov A."/>
            <person name="Vandepoele K."/>
            <person name="Beszteri B."/>
            <person name="Gruber A."/>
            <person name="Heijde M."/>
            <person name="Katinka M."/>
            <person name="Mock T."/>
            <person name="Valentin K."/>
            <person name="Verret F."/>
            <person name="Berges J.A."/>
            <person name="Brownlee C."/>
            <person name="Cadoret J.P."/>
            <person name="Chiovitti A."/>
            <person name="Choi C.J."/>
            <person name="Coesel S."/>
            <person name="De Martino A."/>
            <person name="Detter J.C."/>
            <person name="Durkin C."/>
            <person name="Falciatore A."/>
            <person name="Fournet J."/>
            <person name="Haruta M."/>
            <person name="Huysman M.J."/>
            <person name="Jenkins B.D."/>
            <person name="Jiroutova K."/>
            <person name="Jorgensen R.E."/>
            <person name="Joubert Y."/>
            <person name="Kaplan A."/>
            <person name="Kroger N."/>
            <person name="Kroth P.G."/>
            <person name="La Roche J."/>
            <person name="Lindquist E."/>
            <person name="Lommer M."/>
            <person name="Martin-Jezequel V."/>
            <person name="Lopez P.J."/>
            <person name="Lucas S."/>
            <person name="Mangogna M."/>
            <person name="McGinnis K."/>
            <person name="Medlin L.K."/>
            <person name="Montsant A."/>
            <person name="Oudot-Le Secq M.P."/>
            <person name="Napoli C."/>
            <person name="Obornik M."/>
            <person name="Parker M.S."/>
            <person name="Petit J.L."/>
            <person name="Porcel B.M."/>
            <person name="Poulsen N."/>
            <person name="Robison M."/>
            <person name="Rychlewski L."/>
            <person name="Rynearson T.A."/>
            <person name="Schmutz J."/>
            <person name="Shapiro H."/>
            <person name="Siaut M."/>
            <person name="Stanley M."/>
            <person name="Sussman M.R."/>
            <person name="Taylor A.R."/>
            <person name="Vardi A."/>
            <person name="von Dassow P."/>
            <person name="Vyverman W."/>
            <person name="Willis A."/>
            <person name="Wyrwicz L.S."/>
            <person name="Rokhsar D.S."/>
            <person name="Weissenbach J."/>
            <person name="Armbrust E.V."/>
            <person name="Green B.R."/>
            <person name="Van de Peer Y."/>
            <person name="Grigoriev I.V."/>
        </authorList>
    </citation>
    <scope>NUCLEOTIDE SEQUENCE [LARGE SCALE GENOMIC DNA]</scope>
    <source>
        <strain evidence="16 17">CCMP1335</strain>
    </source>
</reference>
<dbReference type="InterPro" id="IPR018163">
    <property type="entry name" value="Thr/Ala-tRNA-synth_IIc_edit"/>
</dbReference>
<dbReference type="InterPro" id="IPR018162">
    <property type="entry name" value="Ala-tRNA-ligase_IIc_anticod-bd"/>
</dbReference>
<dbReference type="FunFam" id="3.10.310.40:FF:000003">
    <property type="entry name" value="Alanine--tRNA ligase"/>
    <property type="match status" value="1"/>
</dbReference>
<dbReference type="InterPro" id="IPR045864">
    <property type="entry name" value="aa-tRNA-synth_II/BPL/LPL"/>
</dbReference>
<dbReference type="Pfam" id="PF01411">
    <property type="entry name" value="tRNA-synt_2c"/>
    <property type="match status" value="1"/>
</dbReference>
<keyword evidence="5" id="KW-0820">tRNA-binding</keyword>
<keyword evidence="11" id="KW-0694">RNA-binding</keyword>
<keyword evidence="7" id="KW-0479">Metal-binding</keyword>
<dbReference type="GO" id="GO:0005524">
    <property type="term" value="F:ATP binding"/>
    <property type="evidence" value="ECO:0007669"/>
    <property type="project" value="UniProtKB-KW"/>
</dbReference>
<dbReference type="GO" id="GO:0000049">
    <property type="term" value="F:tRNA binding"/>
    <property type="evidence" value="ECO:0007669"/>
    <property type="project" value="UniProtKB-KW"/>
</dbReference>
<dbReference type="Pfam" id="PF07973">
    <property type="entry name" value="tRNA_SAD"/>
    <property type="match status" value="1"/>
</dbReference>
<keyword evidence="8" id="KW-0547">Nucleotide-binding</keyword>
<comment type="subcellular location">
    <subcellularLocation>
        <location evidence="1">Plastid</location>
        <location evidence="1">Chloroplast</location>
    </subcellularLocation>
</comment>
<dbReference type="Gene3D" id="3.10.310.40">
    <property type="match status" value="1"/>
</dbReference>
<dbReference type="InterPro" id="IPR050058">
    <property type="entry name" value="Ala-tRNA_ligase"/>
</dbReference>
<keyword evidence="6 16" id="KW-0436">Ligase</keyword>
<dbReference type="NCBIfam" id="TIGR00344">
    <property type="entry name" value="alaS"/>
    <property type="match status" value="1"/>
</dbReference>
<dbReference type="GO" id="GO:0004813">
    <property type="term" value="F:alanine-tRNA ligase activity"/>
    <property type="evidence" value="ECO:0000318"/>
    <property type="project" value="GO_Central"/>
</dbReference>
<dbReference type="PROSITE" id="PS50860">
    <property type="entry name" value="AA_TRNA_LIGASE_II_ALA"/>
    <property type="match status" value="1"/>
</dbReference>
<dbReference type="GO" id="GO:0006419">
    <property type="term" value="P:alanyl-tRNA aminoacylation"/>
    <property type="evidence" value="ECO:0000318"/>
    <property type="project" value="GO_Central"/>
</dbReference>
<evidence type="ECO:0000256" key="9">
    <source>
        <dbReference type="ARBA" id="ARBA00022833"/>
    </source>
</evidence>
<dbReference type="PRINTS" id="PR00980">
    <property type="entry name" value="TRNASYNTHALA"/>
</dbReference>
<dbReference type="GO" id="GO:0009507">
    <property type="term" value="C:chloroplast"/>
    <property type="evidence" value="ECO:0007669"/>
    <property type="project" value="UniProtKB-SubCell"/>
</dbReference>
<keyword evidence="17" id="KW-1185">Reference proteome</keyword>
<evidence type="ECO:0000256" key="3">
    <source>
        <dbReference type="ARBA" id="ARBA00013168"/>
    </source>
</evidence>
<organism evidence="16 17">
    <name type="scientific">Thalassiosira pseudonana</name>
    <name type="common">Marine diatom</name>
    <name type="synonym">Cyclotella nana</name>
    <dbReference type="NCBI Taxonomy" id="35128"/>
    <lineage>
        <taxon>Eukaryota</taxon>
        <taxon>Sar</taxon>
        <taxon>Stramenopiles</taxon>
        <taxon>Ochrophyta</taxon>
        <taxon>Bacillariophyta</taxon>
        <taxon>Coscinodiscophyceae</taxon>
        <taxon>Thalassiosirophycidae</taxon>
        <taxon>Thalassiosirales</taxon>
        <taxon>Thalassiosiraceae</taxon>
        <taxon>Thalassiosira</taxon>
    </lineage>
</organism>
<keyword evidence="9" id="KW-0862">Zinc</keyword>
<evidence type="ECO:0000256" key="11">
    <source>
        <dbReference type="ARBA" id="ARBA00022884"/>
    </source>
</evidence>
<dbReference type="SUPFAM" id="SSF55681">
    <property type="entry name" value="Class II aaRS and biotin synthetases"/>
    <property type="match status" value="1"/>
</dbReference>
<dbReference type="Proteomes" id="UP000001449">
    <property type="component" value="Unassembled WGS sequence"/>
</dbReference>
<evidence type="ECO:0000256" key="6">
    <source>
        <dbReference type="ARBA" id="ARBA00022598"/>
    </source>
</evidence>
<dbReference type="InterPro" id="IPR002318">
    <property type="entry name" value="Ala-tRNA-lgiase_IIc"/>
</dbReference>
<dbReference type="Pfam" id="PF02272">
    <property type="entry name" value="DHHA1"/>
    <property type="match status" value="1"/>
</dbReference>
<protein>
    <recommendedName>
        <fullName evidence="4">Alanine--tRNA ligase</fullName>
        <ecNumber evidence="3">6.1.1.7</ecNumber>
    </recommendedName>
</protein>
<dbReference type="InParanoid" id="B8LD66"/>
<evidence type="ECO:0000313" key="17">
    <source>
        <dbReference type="Proteomes" id="UP000001449"/>
    </source>
</evidence>
<dbReference type="InterPro" id="IPR009000">
    <property type="entry name" value="Transl_B-barrel_sf"/>
</dbReference>
<dbReference type="SUPFAM" id="SSF55186">
    <property type="entry name" value="ThrRS/AlaRS common domain"/>
    <property type="match status" value="1"/>
</dbReference>
<feature type="domain" description="Alanyl-transfer RNA synthetases family profile" evidence="15">
    <location>
        <begin position="2"/>
        <end position="740"/>
    </location>
</feature>
<dbReference type="CDD" id="cd00673">
    <property type="entry name" value="AlaRS_core"/>
    <property type="match status" value="1"/>
</dbReference>
<keyword evidence="10" id="KW-0067">ATP-binding</keyword>
<dbReference type="FunFam" id="2.40.30.130:FF:000041">
    <property type="entry name" value="Alanine--tRNA ligase"/>
    <property type="match status" value="1"/>
</dbReference>
<dbReference type="OMA" id="NCLEIWN"/>
<dbReference type="InterPro" id="IPR018165">
    <property type="entry name" value="Ala-tRNA-synth_IIc_core"/>
</dbReference>
<evidence type="ECO:0000256" key="5">
    <source>
        <dbReference type="ARBA" id="ARBA00022555"/>
    </source>
</evidence>
<keyword evidence="13" id="KW-0030">Aminoacyl-tRNA synthetase</keyword>
<gene>
    <name evidence="16" type="primary">ALATS1</name>
    <name evidence="16" type="ORF">THAPSDRAFT_38248</name>
</gene>
<accession>B8LD66</accession>
<dbReference type="HOGENOM" id="CLU_004485_5_0_1"/>